<dbReference type="PANTHER" id="PTHR30005">
    <property type="entry name" value="EXOPOLYPHOSPHATASE"/>
    <property type="match status" value="1"/>
</dbReference>
<dbReference type="EMBL" id="JAAOAQ010000140">
    <property type="protein sequence ID" value="KAF5564955.1"/>
    <property type="molecule type" value="Genomic_DNA"/>
</dbReference>
<gene>
    <name evidence="4" type="ORF">FPHYL_4472</name>
</gene>
<dbReference type="AlphaFoldDB" id="A0A8H5NHX6"/>
<dbReference type="InterPro" id="IPR003695">
    <property type="entry name" value="Ppx_GppA_N"/>
</dbReference>
<dbReference type="PANTHER" id="PTHR30005:SF0">
    <property type="entry name" value="RETROGRADE REGULATION PROTEIN 2"/>
    <property type="match status" value="1"/>
</dbReference>
<evidence type="ECO:0000313" key="4">
    <source>
        <dbReference type="EMBL" id="KAF5564955.1"/>
    </source>
</evidence>
<dbReference type="InterPro" id="IPR050273">
    <property type="entry name" value="GppA/Ppx_hydrolase"/>
</dbReference>
<dbReference type="SUPFAM" id="SSF53067">
    <property type="entry name" value="Actin-like ATPase domain"/>
    <property type="match status" value="2"/>
</dbReference>
<dbReference type="Proteomes" id="UP000582016">
    <property type="component" value="Unassembled WGS sequence"/>
</dbReference>
<name>A0A8H5NHX6_9HYPO</name>
<dbReference type="InterPro" id="IPR043129">
    <property type="entry name" value="ATPase_NBD"/>
</dbReference>
<feature type="region of interest" description="Disordered" evidence="1">
    <location>
        <begin position="247"/>
        <end position="267"/>
    </location>
</feature>
<keyword evidence="5" id="KW-1185">Reference proteome</keyword>
<evidence type="ECO:0000313" key="5">
    <source>
        <dbReference type="Proteomes" id="UP000582016"/>
    </source>
</evidence>
<feature type="domain" description="RTG2 C-terminal" evidence="3">
    <location>
        <begin position="624"/>
        <end position="845"/>
    </location>
</feature>
<dbReference type="Gene3D" id="1.10.3210.10">
    <property type="entry name" value="Hypothetical protein af1432"/>
    <property type="match status" value="1"/>
</dbReference>
<dbReference type="Gene3D" id="3.30.420.150">
    <property type="entry name" value="Exopolyphosphatase. Domain 2"/>
    <property type="match status" value="1"/>
</dbReference>
<dbReference type="Gene3D" id="3.30.420.40">
    <property type="match status" value="1"/>
</dbReference>
<dbReference type="Pfam" id="PF23566">
    <property type="entry name" value="RTG2_C"/>
    <property type="match status" value="1"/>
</dbReference>
<dbReference type="GO" id="GO:0006357">
    <property type="term" value="P:regulation of transcription by RNA polymerase II"/>
    <property type="evidence" value="ECO:0007669"/>
    <property type="project" value="TreeGrafter"/>
</dbReference>
<protein>
    <submittedName>
        <fullName evidence="4">Retrograde regulation protein</fullName>
    </submittedName>
</protein>
<organism evidence="4 5">
    <name type="scientific">Fusarium phyllophilum</name>
    <dbReference type="NCBI Taxonomy" id="47803"/>
    <lineage>
        <taxon>Eukaryota</taxon>
        <taxon>Fungi</taxon>
        <taxon>Dikarya</taxon>
        <taxon>Ascomycota</taxon>
        <taxon>Pezizomycotina</taxon>
        <taxon>Sordariomycetes</taxon>
        <taxon>Hypocreomycetidae</taxon>
        <taxon>Hypocreales</taxon>
        <taxon>Nectriaceae</taxon>
        <taxon>Fusarium</taxon>
        <taxon>Fusarium fujikuroi species complex</taxon>
    </lineage>
</organism>
<comment type="caution">
    <text evidence="4">The sequence shown here is derived from an EMBL/GenBank/DDBJ whole genome shotgun (WGS) entry which is preliminary data.</text>
</comment>
<dbReference type="OrthoDB" id="2014654at2759"/>
<dbReference type="Pfam" id="PF02541">
    <property type="entry name" value="Ppx-GppA"/>
    <property type="match status" value="1"/>
</dbReference>
<feature type="domain" description="Ppx/GppA phosphatase N-terminal" evidence="2">
    <location>
        <begin position="307"/>
        <end position="616"/>
    </location>
</feature>
<evidence type="ECO:0000259" key="3">
    <source>
        <dbReference type="Pfam" id="PF23566"/>
    </source>
</evidence>
<reference evidence="4 5" key="1">
    <citation type="submission" date="2020-05" db="EMBL/GenBank/DDBJ databases">
        <title>Identification and distribution of gene clusters putatively required for synthesis of sphingolipid metabolism inhibitors in phylogenetically diverse species of the filamentous fungus Fusarium.</title>
        <authorList>
            <person name="Kim H.-S."/>
            <person name="Busman M."/>
            <person name="Brown D.W."/>
            <person name="Divon H."/>
            <person name="Uhlig S."/>
            <person name="Proctor R.H."/>
        </authorList>
    </citation>
    <scope>NUCLEOTIDE SEQUENCE [LARGE SCALE GENOMIC DNA]</scope>
    <source>
        <strain evidence="4 5">NRRL 13617</strain>
    </source>
</reference>
<dbReference type="FunFam" id="3.30.420.40:FF:000191">
    <property type="entry name" value="Retrograde regulation protein 2"/>
    <property type="match status" value="1"/>
</dbReference>
<accession>A0A8H5NHX6</accession>
<sequence>MHSRRQRDQGQGKGDQLQRRALRFVLIASLDKITSVEFHSELVLDQVKTLDCRINKHSLPKKRRYLSFVDFCHILLVIRSCLKTFVTYTDDAVKELVAEYELFLRHANVDTLLRKLGASVSKAMLLTEQLNTLNGALHCKLCCRWGKRTGNHGIHRLVLPLASLLNRNWLDFRTSSFKVGGVSFPSDDGKPPEIEAPDHLKYWGALHFTSTANVINDKRASSPPQQTQLAMDFSDFEVIDPIAEFGHESSNDEDAQPPYAHLQGGHPPWQGHEGKLVGVVDMGSDAITSNGIRLSISDLSNPLARMLPTVYQYRASISLYDSQYDPETGDQIPIPDDIIESVVSVLSRFVVICGDFRCKKENIHVIATEATRAAVNSKQFLAAIKDKTGLTAELLPKEEEGQIGALGIASGFSNMEGLVMDLGGGSTQITWMLSSGGQVRMSPKGSFSFPYGAAALTKKLHDLRDGKKKDEADAAVEAFEKEMIANFKDAYNNLQIPAEMTEKAEKEGGYRIYLSGGGFRGWGYLLLYLNQTDGSYYPISIINGYTAKRKQFEDTEALKHVAHAAKDIFRVSDRRRSQVPAVAFLVNALSESIPGGIREAHFCQGGVREGFLFRQLSPSIRAQSPLEVATGYFAPGSRHLIQQLLKNAIPKPSKKKEFPEEFGEPVVDSFANAMYLHMFMSKETASTTALYSTSVGNMSAIHGVSHQDRARLALMLESRYGGELPPRELEFRESLRDMLTPEEVWWASYLGRVGQLITALYPAGKIHKSKPRVVFTSQWSYTLGKKKNKEGLLLTISVQKTNDDPARTKETVKEAASDVEKIGKKKNWIGDDEPWGMKVKVKVVEEGILSEEMEKLKM</sequence>
<proteinExistence type="predicted"/>
<evidence type="ECO:0000256" key="1">
    <source>
        <dbReference type="SAM" id="MobiDB-lite"/>
    </source>
</evidence>
<evidence type="ECO:0000259" key="2">
    <source>
        <dbReference type="Pfam" id="PF02541"/>
    </source>
</evidence>
<dbReference type="InterPro" id="IPR057512">
    <property type="entry name" value="RTG2_C"/>
</dbReference>